<name>A0A918BB60_9ACTN</name>
<dbReference type="PANTHER" id="PTHR43881">
    <property type="entry name" value="GAMMA-GLUTAMYLTRANSPEPTIDASE (AFU_ORTHOLOGUE AFUA_4G13580)"/>
    <property type="match status" value="1"/>
</dbReference>
<accession>A0A918BB60</accession>
<dbReference type="Proteomes" id="UP000620156">
    <property type="component" value="Unassembled WGS sequence"/>
</dbReference>
<dbReference type="InterPro" id="IPR052896">
    <property type="entry name" value="GGT-like_enzyme"/>
</dbReference>
<dbReference type="AlphaFoldDB" id="A0A918BB60"/>
<protein>
    <submittedName>
        <fullName evidence="2">Gamma-glutamyltranspeptidase</fullName>
    </submittedName>
</protein>
<dbReference type="EMBL" id="BMQK01000004">
    <property type="protein sequence ID" value="GGQ54478.1"/>
    <property type="molecule type" value="Genomic_DNA"/>
</dbReference>
<gene>
    <name evidence="2" type="primary">ggt</name>
    <name evidence="2" type="ORF">GCM10010145_25010</name>
</gene>
<evidence type="ECO:0000313" key="2">
    <source>
        <dbReference type="EMBL" id="GGQ54478.1"/>
    </source>
</evidence>
<keyword evidence="3" id="KW-1185">Reference proteome</keyword>
<dbReference type="Gene3D" id="1.10.246.130">
    <property type="match status" value="1"/>
</dbReference>
<organism evidence="2 3">
    <name type="scientific">Streptomyces ruber</name>
    <dbReference type="NCBI Taxonomy" id="83378"/>
    <lineage>
        <taxon>Bacteria</taxon>
        <taxon>Bacillati</taxon>
        <taxon>Actinomycetota</taxon>
        <taxon>Actinomycetes</taxon>
        <taxon>Kitasatosporales</taxon>
        <taxon>Streptomycetaceae</taxon>
        <taxon>Streptomyces</taxon>
    </lineage>
</organism>
<dbReference type="RefSeq" id="WP_189216822.1">
    <property type="nucleotide sequence ID" value="NZ_BMQK01000004.1"/>
</dbReference>
<comment type="caution">
    <text evidence="2">The sequence shown here is derived from an EMBL/GenBank/DDBJ whole genome shotgun (WGS) entry which is preliminary data.</text>
</comment>
<sequence>MTTRPELRGTFGAVSSTHWLASAAGMAALEAGGNAFDAAAAAGFVLQVVEPHLNGPGGDVPILVFDAASDRTQVICGQGPMPQAATPAAFRALGLSRIPGSGLLPATVPGAFGAWLRLLEEHGTMRLAQVLQYAVGCAADGYPVLPKAAEAIGVLADLFREEWTESGRTYLVDGAPPRPRSRLRNPALAETYRRILKEAEAAGSGREQQIRAAHRAFYSGFVAEAIDAHLRGTDVLDATGRRHRGLLTGDDMARWQPRTEDTVSRVYRGLEVHKPGPWSQGPVFLQQLALLEGFDLAAMGLDSADHLHTVIECAKLAYADREAWYGDPDFTDVPLTALLSEDYTDERRRLVGDRASGTLRPGAPAGRPPRIPALDRAEPPAGPYWQGQLYDGLPTVTAPAVPVPSVVAATEARGDTCCLTVTDRHGNMVAATPSGGWLKSSPVIPGLGFPLGTRGQMAWLEEGHPNSLAPGKRPRTTLSPTLVLQEGRARLAFGTPGGDQQDQWTLGFFLAHVDFGLDLQRAVETLAFHSEHVPSSFTPRTHRPLAVRIESRRSDAVAADLARRGHAPVTVPDWSLGKVCAVGVEPRDGLLLAAASPRGEQAYAVVR</sequence>
<dbReference type="InterPro" id="IPR043138">
    <property type="entry name" value="GGT_lsub"/>
</dbReference>
<dbReference type="Gene3D" id="3.60.20.40">
    <property type="match status" value="1"/>
</dbReference>
<dbReference type="PRINTS" id="PR01210">
    <property type="entry name" value="GGTRANSPTASE"/>
</dbReference>
<feature type="region of interest" description="Disordered" evidence="1">
    <location>
        <begin position="354"/>
        <end position="378"/>
    </location>
</feature>
<proteinExistence type="predicted"/>
<reference evidence="2" key="2">
    <citation type="submission" date="2020-09" db="EMBL/GenBank/DDBJ databases">
        <authorList>
            <person name="Sun Q."/>
            <person name="Ohkuma M."/>
        </authorList>
    </citation>
    <scope>NUCLEOTIDE SEQUENCE</scope>
    <source>
        <strain evidence="2">JCM 3131</strain>
    </source>
</reference>
<evidence type="ECO:0000313" key="3">
    <source>
        <dbReference type="Proteomes" id="UP000620156"/>
    </source>
</evidence>
<evidence type="ECO:0000256" key="1">
    <source>
        <dbReference type="SAM" id="MobiDB-lite"/>
    </source>
</evidence>
<dbReference type="PANTHER" id="PTHR43881:SF1">
    <property type="entry name" value="GAMMA-GLUTAMYLTRANSPEPTIDASE (AFU_ORTHOLOGUE AFUA_4G13580)"/>
    <property type="match status" value="1"/>
</dbReference>
<reference evidence="2" key="1">
    <citation type="journal article" date="2014" name="Int. J. Syst. Evol. Microbiol.">
        <title>Complete genome sequence of Corynebacterium casei LMG S-19264T (=DSM 44701T), isolated from a smear-ripened cheese.</title>
        <authorList>
            <consortium name="US DOE Joint Genome Institute (JGI-PGF)"/>
            <person name="Walter F."/>
            <person name="Albersmeier A."/>
            <person name="Kalinowski J."/>
            <person name="Ruckert C."/>
        </authorList>
    </citation>
    <scope>NUCLEOTIDE SEQUENCE</scope>
    <source>
        <strain evidence="2">JCM 3131</strain>
    </source>
</reference>
<dbReference type="Pfam" id="PF01019">
    <property type="entry name" value="G_glu_transpept"/>
    <property type="match status" value="1"/>
</dbReference>
<dbReference type="SUPFAM" id="SSF56235">
    <property type="entry name" value="N-terminal nucleophile aminohydrolases (Ntn hydrolases)"/>
    <property type="match status" value="1"/>
</dbReference>
<dbReference type="InterPro" id="IPR029055">
    <property type="entry name" value="Ntn_hydrolases_N"/>
</dbReference>
<dbReference type="InterPro" id="IPR043137">
    <property type="entry name" value="GGT_ssub_C"/>
</dbReference>